<evidence type="ECO:0000313" key="1">
    <source>
        <dbReference type="EnsemblPlants" id="LPERR01G29720.1"/>
    </source>
</evidence>
<dbReference type="EnsemblPlants" id="LPERR01G29720.1">
    <property type="protein sequence ID" value="LPERR01G29720.1"/>
    <property type="gene ID" value="LPERR01G29720"/>
</dbReference>
<dbReference type="Gramene" id="LPERR01G29720.1">
    <property type="protein sequence ID" value="LPERR01G29720.1"/>
    <property type="gene ID" value="LPERR01G29720"/>
</dbReference>
<keyword evidence="2" id="KW-1185">Reference proteome</keyword>
<evidence type="ECO:0000313" key="2">
    <source>
        <dbReference type="Proteomes" id="UP000032180"/>
    </source>
</evidence>
<dbReference type="HOGENOM" id="CLU_2708375_0_0_1"/>
<proteinExistence type="predicted"/>
<reference evidence="1 2" key="1">
    <citation type="submission" date="2012-08" db="EMBL/GenBank/DDBJ databases">
        <title>Oryza genome evolution.</title>
        <authorList>
            <person name="Wing R.A."/>
        </authorList>
    </citation>
    <scope>NUCLEOTIDE SEQUENCE</scope>
</reference>
<organism evidence="1 2">
    <name type="scientific">Leersia perrieri</name>
    <dbReference type="NCBI Taxonomy" id="77586"/>
    <lineage>
        <taxon>Eukaryota</taxon>
        <taxon>Viridiplantae</taxon>
        <taxon>Streptophyta</taxon>
        <taxon>Embryophyta</taxon>
        <taxon>Tracheophyta</taxon>
        <taxon>Spermatophyta</taxon>
        <taxon>Magnoliopsida</taxon>
        <taxon>Liliopsida</taxon>
        <taxon>Poales</taxon>
        <taxon>Poaceae</taxon>
        <taxon>BOP clade</taxon>
        <taxon>Oryzoideae</taxon>
        <taxon>Oryzeae</taxon>
        <taxon>Oryzinae</taxon>
        <taxon>Leersia</taxon>
    </lineage>
</organism>
<accession>A0A0D9V6W6</accession>
<name>A0A0D9V6W6_9ORYZ</name>
<protein>
    <submittedName>
        <fullName evidence="1">Uncharacterized protein</fullName>
    </submittedName>
</protein>
<reference evidence="2" key="2">
    <citation type="submission" date="2013-12" db="EMBL/GenBank/DDBJ databases">
        <authorList>
            <person name="Yu Y."/>
            <person name="Lee S."/>
            <person name="de Baynast K."/>
            <person name="Wissotski M."/>
            <person name="Liu L."/>
            <person name="Talag J."/>
            <person name="Goicoechea J."/>
            <person name="Angelova A."/>
            <person name="Jetty R."/>
            <person name="Kudrna D."/>
            <person name="Golser W."/>
            <person name="Rivera L."/>
            <person name="Zhang J."/>
            <person name="Wing R."/>
        </authorList>
    </citation>
    <scope>NUCLEOTIDE SEQUENCE</scope>
</reference>
<dbReference type="AlphaFoldDB" id="A0A0D9V6W6"/>
<sequence length="73" mass="8042">MRWWCVDCAGGERIRGRRGGIGADPRGPGKRGQWRRGGFSAVIKKFLGKMLAVFSFFKFGGDGGWLVKTTTCC</sequence>
<dbReference type="Proteomes" id="UP000032180">
    <property type="component" value="Chromosome 1"/>
</dbReference>
<reference evidence="1" key="3">
    <citation type="submission" date="2015-04" db="UniProtKB">
        <authorList>
            <consortium name="EnsemblPlants"/>
        </authorList>
    </citation>
    <scope>IDENTIFICATION</scope>
</reference>